<dbReference type="SUPFAM" id="SSF52540">
    <property type="entry name" value="P-loop containing nucleoside triphosphate hydrolases"/>
    <property type="match status" value="1"/>
</dbReference>
<evidence type="ECO:0000256" key="1">
    <source>
        <dbReference type="RuleBase" id="RU003651"/>
    </source>
</evidence>
<dbReference type="Proteomes" id="UP000010475">
    <property type="component" value="Chromosome"/>
</dbReference>
<dbReference type="PATRIC" id="fig|56107.3.peg.3232"/>
<evidence type="ECO:0000313" key="3">
    <source>
        <dbReference type="EMBL" id="AFZ25113.1"/>
    </source>
</evidence>
<dbReference type="InterPro" id="IPR003960">
    <property type="entry name" value="ATPase_AAA_CS"/>
</dbReference>
<dbReference type="InterPro" id="IPR003593">
    <property type="entry name" value="AAA+_ATPase"/>
</dbReference>
<dbReference type="AlphaFoldDB" id="K9WY50"/>
<dbReference type="InterPro" id="IPR027417">
    <property type="entry name" value="P-loop_NTPase"/>
</dbReference>
<dbReference type="CDD" id="cd19481">
    <property type="entry name" value="RecA-like_protease"/>
    <property type="match status" value="1"/>
</dbReference>
<dbReference type="STRING" id="56107.Cylst_2941"/>
<name>K9WY50_9NOST</name>
<dbReference type="OrthoDB" id="473408at2"/>
<dbReference type="InterPro" id="IPR050168">
    <property type="entry name" value="AAA_ATPase_domain"/>
</dbReference>
<accession>K9WY50</accession>
<protein>
    <submittedName>
        <fullName evidence="3">AAA+ family ATPase</fullName>
    </submittedName>
</protein>
<dbReference type="Gene3D" id="1.10.8.60">
    <property type="match status" value="1"/>
</dbReference>
<evidence type="ECO:0000259" key="2">
    <source>
        <dbReference type="SMART" id="SM00382"/>
    </source>
</evidence>
<dbReference type="InterPro" id="IPR003959">
    <property type="entry name" value="ATPase_AAA_core"/>
</dbReference>
<dbReference type="HOGENOM" id="CLU_018441_0_0_3"/>
<proteinExistence type="inferred from homology"/>
<dbReference type="RefSeq" id="WP_015208366.1">
    <property type="nucleotide sequence ID" value="NC_019757.1"/>
</dbReference>
<dbReference type="PROSITE" id="PS00674">
    <property type="entry name" value="AAA"/>
    <property type="match status" value="1"/>
</dbReference>
<gene>
    <name evidence="3" type="ORF">Cylst_2941</name>
</gene>
<dbReference type="PANTHER" id="PTHR23077">
    <property type="entry name" value="AAA-FAMILY ATPASE"/>
    <property type="match status" value="1"/>
</dbReference>
<dbReference type="eggNOG" id="COG0464">
    <property type="taxonomic scope" value="Bacteria"/>
</dbReference>
<comment type="similarity">
    <text evidence="1">Belongs to the AAA ATPase family.</text>
</comment>
<feature type="domain" description="AAA+ ATPase" evidence="2">
    <location>
        <begin position="570"/>
        <end position="706"/>
    </location>
</feature>
<keyword evidence="1" id="KW-0547">Nucleotide-binding</keyword>
<dbReference type="GO" id="GO:0005524">
    <property type="term" value="F:ATP binding"/>
    <property type="evidence" value="ECO:0007669"/>
    <property type="project" value="UniProtKB-KW"/>
</dbReference>
<organism evidence="3 4">
    <name type="scientific">Cylindrospermum stagnale PCC 7417</name>
    <dbReference type="NCBI Taxonomy" id="56107"/>
    <lineage>
        <taxon>Bacteria</taxon>
        <taxon>Bacillati</taxon>
        <taxon>Cyanobacteriota</taxon>
        <taxon>Cyanophyceae</taxon>
        <taxon>Nostocales</taxon>
        <taxon>Nostocaceae</taxon>
        <taxon>Cylindrospermum</taxon>
    </lineage>
</organism>
<keyword evidence="4" id="KW-1185">Reference proteome</keyword>
<evidence type="ECO:0000313" key="4">
    <source>
        <dbReference type="Proteomes" id="UP000010475"/>
    </source>
</evidence>
<dbReference type="KEGG" id="csg:Cylst_2941"/>
<keyword evidence="1" id="KW-0067">ATP-binding</keyword>
<dbReference type="SMART" id="SM00382">
    <property type="entry name" value="AAA"/>
    <property type="match status" value="1"/>
</dbReference>
<sequence length="817" mass="94579">MSYIAYLRSIKNELQRTGRAKKNLRVKTIMEQFGYQRRSQAFIDDFNTALLTLRLCANPAFDLYIPLDTKIAISLQGFPGGKSNQVANTEPIAKRLRQPIAVKHDFFYYLFDFGSEQEYERFQACLDSNQPVGIFLIPQAEDFFSDIAVKIFSYELIRKYQYRGNSDIPKSSNRKFSTNIVESDQGYENNQEDSLSDASIFHFYRSTMTSVILGTTGMELLDSEKFDEQFEQISLYANKYNSAQFFILFHCPSVSEIQSQQKEDALGHLVDRVARKIPFTFTLRCKYSNEDSIEQREEIYAHFRLLMELPCYEIEEDNASLLNYFLELQKAQIQAESQLLIRMKPEHLCNLKWQQETTEYIYFKYFAIKTLESLGYELSNIGCEVELTSRDEETTDEEMAEDDEDYQNEIIEVYVKNKVVVEIETLKYQDFGDNNLFFDMVKRILRKSKVWPNNLESVWLVLPGFEIARNYYQLKKTQQILEYKLSEYYGDGFQIVVMAPDYEKYQLVPVSFDSIDYPSFEFAAKKPRLVQTYPIAKQAKLNFNQVKGLNEEKEKLSKLLKLQSQGHKGSIGGILFYGLPGCGKTLMANAFANESGRYFFKFSPADIISMWIGQSQKNLRDIFAQAKKKAPSVLFIDELDSIGFNRNDDNAHTDQKATINQLLIELNNIKDSDVIVIAATNYLSGIDSALKRSGRLDWKIPIFPPDASERQELFKHYLSQIDINQLVNFEILAEQSSRFTSSDIELVCREVSNSLFLDEINSALTTSDVITYINNLQDGGLSLTQEQVKEFLDECKRLSVKNPKLETLRREWGLDQD</sequence>
<reference evidence="3 4" key="1">
    <citation type="submission" date="2012-06" db="EMBL/GenBank/DDBJ databases">
        <title>Finished chromosome of genome of Cylindrospermum stagnale PCC 7417.</title>
        <authorList>
            <consortium name="US DOE Joint Genome Institute"/>
            <person name="Gugger M."/>
            <person name="Coursin T."/>
            <person name="Rippka R."/>
            <person name="Tandeau De Marsac N."/>
            <person name="Huntemann M."/>
            <person name="Wei C.-L."/>
            <person name="Han J."/>
            <person name="Detter J.C."/>
            <person name="Han C."/>
            <person name="Tapia R."/>
            <person name="Chen A."/>
            <person name="Kyrpides N."/>
            <person name="Mavromatis K."/>
            <person name="Markowitz V."/>
            <person name="Szeto E."/>
            <person name="Ivanova N."/>
            <person name="Pagani I."/>
            <person name="Pati A."/>
            <person name="Goodwin L."/>
            <person name="Nordberg H.P."/>
            <person name="Cantor M.N."/>
            <person name="Hua S.X."/>
            <person name="Woyke T."/>
            <person name="Kerfeld C.A."/>
        </authorList>
    </citation>
    <scope>NUCLEOTIDE SEQUENCE [LARGE SCALE GENOMIC DNA]</scope>
    <source>
        <strain evidence="3 4">PCC 7417</strain>
    </source>
</reference>
<dbReference type="EMBL" id="CP003642">
    <property type="protein sequence ID" value="AFZ25113.1"/>
    <property type="molecule type" value="Genomic_DNA"/>
</dbReference>
<dbReference type="Pfam" id="PF00004">
    <property type="entry name" value="AAA"/>
    <property type="match status" value="1"/>
</dbReference>
<dbReference type="GO" id="GO:0016887">
    <property type="term" value="F:ATP hydrolysis activity"/>
    <property type="evidence" value="ECO:0007669"/>
    <property type="project" value="InterPro"/>
</dbReference>
<dbReference type="Gene3D" id="3.40.50.300">
    <property type="entry name" value="P-loop containing nucleotide triphosphate hydrolases"/>
    <property type="match status" value="1"/>
</dbReference>